<feature type="transmembrane region" description="Helical" evidence="1">
    <location>
        <begin position="125"/>
        <end position="143"/>
    </location>
</feature>
<dbReference type="RefSeq" id="WP_080521093.1">
    <property type="nucleotide sequence ID" value="NZ_LPUF01000001.1"/>
</dbReference>
<reference evidence="2 3" key="1">
    <citation type="submission" date="2015-12" db="EMBL/GenBank/DDBJ databases">
        <authorList>
            <person name="Shamseldin A."/>
            <person name="Moawad H."/>
            <person name="Abd El-Rahim W.M."/>
            <person name="Sadowsky M.J."/>
        </authorList>
    </citation>
    <scope>NUCLEOTIDE SEQUENCE [LARGE SCALE GENOMIC DNA]</scope>
    <source>
        <strain evidence="2 3">WF1</strain>
    </source>
</reference>
<dbReference type="Proteomes" id="UP000191980">
    <property type="component" value="Unassembled WGS sequence"/>
</dbReference>
<feature type="transmembrane region" description="Helical" evidence="1">
    <location>
        <begin position="49"/>
        <end position="68"/>
    </location>
</feature>
<organism evidence="2 3">
    <name type="scientific">Methyloprofundus sedimenti</name>
    <dbReference type="NCBI Taxonomy" id="1420851"/>
    <lineage>
        <taxon>Bacteria</taxon>
        <taxon>Pseudomonadati</taxon>
        <taxon>Pseudomonadota</taxon>
        <taxon>Gammaproteobacteria</taxon>
        <taxon>Methylococcales</taxon>
        <taxon>Methylococcaceae</taxon>
        <taxon>Methyloprofundus</taxon>
    </lineage>
</organism>
<dbReference type="AlphaFoldDB" id="A0A1V8M4H2"/>
<comment type="caution">
    <text evidence="2">The sequence shown here is derived from an EMBL/GenBank/DDBJ whole genome shotgun (WGS) entry which is preliminary data.</text>
</comment>
<evidence type="ECO:0000256" key="1">
    <source>
        <dbReference type="SAM" id="Phobius"/>
    </source>
</evidence>
<evidence type="ECO:0000313" key="2">
    <source>
        <dbReference type="EMBL" id="OQK16467.1"/>
    </source>
</evidence>
<feature type="transmembrane region" description="Helical" evidence="1">
    <location>
        <begin position="75"/>
        <end position="94"/>
    </location>
</feature>
<gene>
    <name evidence="2" type="ORF">AU255_00740</name>
</gene>
<feature type="transmembrane region" description="Helical" evidence="1">
    <location>
        <begin position="149"/>
        <end position="167"/>
    </location>
</feature>
<evidence type="ECO:0008006" key="4">
    <source>
        <dbReference type="Google" id="ProtNLM"/>
    </source>
</evidence>
<evidence type="ECO:0000313" key="3">
    <source>
        <dbReference type="Proteomes" id="UP000191980"/>
    </source>
</evidence>
<keyword evidence="3" id="KW-1185">Reference proteome</keyword>
<protein>
    <recommendedName>
        <fullName evidence="4">DUF4203 domain-containing protein</fullName>
    </recommendedName>
</protein>
<dbReference type="EMBL" id="LPUF01000001">
    <property type="protein sequence ID" value="OQK16467.1"/>
    <property type="molecule type" value="Genomic_DNA"/>
</dbReference>
<accession>A0A1V8M4H2</accession>
<name>A0A1V8M4H2_9GAMM</name>
<sequence>MNLVTDESILHIVFGCALLLAGRNIFWLFIMLAGFLIGAELAEIWFEGQPMWVIISVAITVGIISVVLSVIYQRVAFALGGFYAAGYLAIVLSAKLGIDPAPISAVLITGLIGSIIAWLLMDWTIIILSSLAGAAAIVNAIIASPATEAALFLALVITGVLVQWSMFKRREVL</sequence>
<keyword evidence="1" id="KW-0812">Transmembrane</keyword>
<feature type="transmembrane region" description="Helical" evidence="1">
    <location>
        <begin position="12"/>
        <end position="37"/>
    </location>
</feature>
<feature type="transmembrane region" description="Helical" evidence="1">
    <location>
        <begin position="100"/>
        <end position="120"/>
    </location>
</feature>
<proteinExistence type="predicted"/>
<keyword evidence="1" id="KW-1133">Transmembrane helix</keyword>
<keyword evidence="1" id="KW-0472">Membrane</keyword>